<evidence type="ECO:0000256" key="3">
    <source>
        <dbReference type="ARBA" id="ARBA00008184"/>
    </source>
</evidence>
<evidence type="ECO:0000256" key="2">
    <source>
        <dbReference type="ARBA" id="ARBA00002631"/>
    </source>
</evidence>
<keyword evidence="8 9" id="KW-0234">DNA repair</keyword>
<dbReference type="CDD" id="cd10027">
    <property type="entry name" value="UDG-F1-like"/>
    <property type="match status" value="1"/>
</dbReference>
<keyword evidence="7 9" id="KW-0378">Hydrolase</keyword>
<feature type="active site" description="Proton acceptor" evidence="9 10">
    <location>
        <position position="60"/>
    </location>
</feature>
<sequence length="220" mass="24978">MNSWNEFLENEKKESYFIDLMNKIEEAKKEGNVYPPQEDMFSSFELCPYENVKVVILGQDPYHREGQAHGLSFSVRPGVKIPPSLRNIYKELKTDLDIDPVNHGFLEGWAKQGVLMMNTSWSVSEGKAGSHKNFGWKTFTNHVLEQLNKSEQPIVFLLWGNHAIDVAKGIDNPNHLLLKAAHPSPLAGGAFFGSKPFSQANDFLKQHGRTPIDWKLEENL</sequence>
<dbReference type="Gene3D" id="3.40.470.10">
    <property type="entry name" value="Uracil-DNA glycosylase-like domain"/>
    <property type="match status" value="1"/>
</dbReference>
<comment type="subcellular location">
    <subcellularLocation>
        <location evidence="9">Cytoplasm</location>
    </subcellularLocation>
</comment>
<keyword evidence="9" id="KW-0963">Cytoplasm</keyword>
<evidence type="ECO:0000259" key="12">
    <source>
        <dbReference type="SMART" id="SM00986"/>
    </source>
</evidence>
<dbReference type="RefSeq" id="WP_307409458.1">
    <property type="nucleotide sequence ID" value="NZ_JAUSUR010000005.1"/>
</dbReference>
<evidence type="ECO:0000313" key="13">
    <source>
        <dbReference type="EMBL" id="MDQ0362128.1"/>
    </source>
</evidence>
<dbReference type="SUPFAM" id="SSF52141">
    <property type="entry name" value="Uracil-DNA glycosylase-like"/>
    <property type="match status" value="1"/>
</dbReference>
<keyword evidence="13" id="KW-0326">Glycosidase</keyword>
<evidence type="ECO:0000256" key="10">
    <source>
        <dbReference type="PROSITE-ProRule" id="PRU10072"/>
    </source>
</evidence>
<keyword evidence="6 9" id="KW-0227">DNA damage</keyword>
<evidence type="ECO:0000256" key="1">
    <source>
        <dbReference type="ARBA" id="ARBA00001400"/>
    </source>
</evidence>
<dbReference type="InterPro" id="IPR036895">
    <property type="entry name" value="Uracil-DNA_glycosylase-like_sf"/>
</dbReference>
<accession>A0ABU0E5F4</accession>
<comment type="similarity">
    <text evidence="3 9 11">Belongs to the uracil-DNA glycosylase (UDG) superfamily. UNG family.</text>
</comment>
<proteinExistence type="inferred from homology"/>
<dbReference type="PANTHER" id="PTHR11264:SF0">
    <property type="entry name" value="URACIL-DNA GLYCOSYLASE"/>
    <property type="match status" value="1"/>
</dbReference>
<dbReference type="HAMAP" id="MF_00148">
    <property type="entry name" value="UDG"/>
    <property type="match status" value="1"/>
</dbReference>
<feature type="domain" description="Uracil-DNA glycosylase-like" evidence="12">
    <location>
        <begin position="45"/>
        <end position="204"/>
    </location>
</feature>
<comment type="caution">
    <text evidence="13">The sequence shown here is derived from an EMBL/GenBank/DDBJ whole genome shotgun (WGS) entry which is preliminary data.</text>
</comment>
<gene>
    <name evidence="9" type="primary">ung</name>
    <name evidence="13" type="ORF">J2S15_002881</name>
</gene>
<dbReference type="NCBIfam" id="NF003589">
    <property type="entry name" value="PRK05254.1-2"/>
    <property type="match status" value="1"/>
</dbReference>
<dbReference type="PROSITE" id="PS00130">
    <property type="entry name" value="U_DNA_GLYCOSYLASE"/>
    <property type="match status" value="1"/>
</dbReference>
<dbReference type="PANTHER" id="PTHR11264">
    <property type="entry name" value="URACIL-DNA GLYCOSYLASE"/>
    <property type="match status" value="1"/>
</dbReference>
<dbReference type="SMART" id="SM00986">
    <property type="entry name" value="UDG"/>
    <property type="match status" value="1"/>
</dbReference>
<evidence type="ECO:0000313" key="14">
    <source>
        <dbReference type="Proteomes" id="UP001230220"/>
    </source>
</evidence>
<protein>
    <recommendedName>
        <fullName evidence="5 9">Uracil-DNA glycosylase</fullName>
        <shortName evidence="9">UDG</shortName>
        <ecNumber evidence="4 9">3.2.2.27</ecNumber>
    </recommendedName>
</protein>
<evidence type="ECO:0000256" key="6">
    <source>
        <dbReference type="ARBA" id="ARBA00022763"/>
    </source>
</evidence>
<evidence type="ECO:0000256" key="7">
    <source>
        <dbReference type="ARBA" id="ARBA00022801"/>
    </source>
</evidence>
<name>A0ABU0E5F4_9FIRM</name>
<keyword evidence="14" id="KW-1185">Reference proteome</keyword>
<dbReference type="EMBL" id="JAUSUR010000005">
    <property type="protein sequence ID" value="MDQ0362128.1"/>
    <property type="molecule type" value="Genomic_DNA"/>
</dbReference>
<dbReference type="NCBIfam" id="NF003588">
    <property type="entry name" value="PRK05254.1-1"/>
    <property type="match status" value="1"/>
</dbReference>
<comment type="catalytic activity">
    <reaction evidence="1 9 11">
        <text>Hydrolyzes single-stranded DNA or mismatched double-stranded DNA and polynucleotides, releasing free uracil.</text>
        <dbReference type="EC" id="3.2.2.27"/>
    </reaction>
</comment>
<dbReference type="SMART" id="SM00987">
    <property type="entry name" value="UreE_C"/>
    <property type="match status" value="1"/>
</dbReference>
<evidence type="ECO:0000256" key="5">
    <source>
        <dbReference type="ARBA" id="ARBA00018429"/>
    </source>
</evidence>
<comment type="function">
    <text evidence="2 9 11">Excises uracil residues from the DNA which can arise as a result of misincorporation of dUMP residues by DNA polymerase or due to deamination of cytosine.</text>
</comment>
<dbReference type="GO" id="GO:0004844">
    <property type="term" value="F:uracil DNA N-glycosylase activity"/>
    <property type="evidence" value="ECO:0007669"/>
    <property type="project" value="UniProtKB-EC"/>
</dbReference>
<reference evidence="13 14" key="1">
    <citation type="submission" date="2023-07" db="EMBL/GenBank/DDBJ databases">
        <title>Genomic Encyclopedia of Type Strains, Phase IV (KMG-IV): sequencing the most valuable type-strain genomes for metagenomic binning, comparative biology and taxonomic classification.</title>
        <authorList>
            <person name="Goeker M."/>
        </authorList>
    </citation>
    <scope>NUCLEOTIDE SEQUENCE [LARGE SCALE GENOMIC DNA]</scope>
    <source>
        <strain evidence="13 14">DSM 16784</strain>
    </source>
</reference>
<dbReference type="InterPro" id="IPR018085">
    <property type="entry name" value="Ura-DNA_Glyclase_AS"/>
</dbReference>
<dbReference type="EC" id="3.2.2.27" evidence="4 9"/>
<evidence type="ECO:0000256" key="8">
    <source>
        <dbReference type="ARBA" id="ARBA00023204"/>
    </source>
</evidence>
<evidence type="ECO:0000256" key="11">
    <source>
        <dbReference type="RuleBase" id="RU003780"/>
    </source>
</evidence>
<dbReference type="InterPro" id="IPR002043">
    <property type="entry name" value="UDG_fam1"/>
</dbReference>
<dbReference type="InterPro" id="IPR005122">
    <property type="entry name" value="Uracil-DNA_glycosylase-like"/>
</dbReference>
<evidence type="ECO:0000256" key="4">
    <source>
        <dbReference type="ARBA" id="ARBA00012030"/>
    </source>
</evidence>
<organism evidence="13 14">
    <name type="scientific">Breznakia pachnodae</name>
    <dbReference type="NCBI Taxonomy" id="265178"/>
    <lineage>
        <taxon>Bacteria</taxon>
        <taxon>Bacillati</taxon>
        <taxon>Bacillota</taxon>
        <taxon>Erysipelotrichia</taxon>
        <taxon>Erysipelotrichales</taxon>
        <taxon>Erysipelotrichaceae</taxon>
        <taxon>Breznakia</taxon>
    </lineage>
</organism>
<dbReference type="Proteomes" id="UP001230220">
    <property type="component" value="Unassembled WGS sequence"/>
</dbReference>
<dbReference type="Pfam" id="PF03167">
    <property type="entry name" value="UDG"/>
    <property type="match status" value="1"/>
</dbReference>
<evidence type="ECO:0000256" key="9">
    <source>
        <dbReference type="HAMAP-Rule" id="MF_00148"/>
    </source>
</evidence>
<dbReference type="NCBIfam" id="TIGR00628">
    <property type="entry name" value="ung"/>
    <property type="match status" value="1"/>
</dbReference>
<dbReference type="NCBIfam" id="NF003592">
    <property type="entry name" value="PRK05254.1-5"/>
    <property type="match status" value="1"/>
</dbReference>